<organism evidence="4 5">
    <name type="scientific">Mycolicibacterium gilvum</name>
    <dbReference type="NCBI Taxonomy" id="1804"/>
    <lineage>
        <taxon>Bacteria</taxon>
        <taxon>Bacillati</taxon>
        <taxon>Actinomycetota</taxon>
        <taxon>Actinomycetes</taxon>
        <taxon>Mycobacteriales</taxon>
        <taxon>Mycobacteriaceae</taxon>
        <taxon>Mycolicibacterium</taxon>
    </lineage>
</organism>
<sequence>MNTSVSTFYPGLRLSKCLAAALIDPHSMLRITAERVGSAVVVHAGGEIDARNTTTWRCVLDEVTAAAVAPGPVVIDLDGLDFLSCSAFAALSEAADRCRSQGIPLRLVSTRSAVDRVLAATGWQDQLPVFGDVWAAVDTDNTPAAASLDSAL</sequence>
<dbReference type="PANTHER" id="PTHR33495:SF2">
    <property type="entry name" value="ANTI-SIGMA FACTOR ANTAGONIST TM_1081-RELATED"/>
    <property type="match status" value="1"/>
</dbReference>
<dbReference type="InterPro" id="IPR003658">
    <property type="entry name" value="Anti-sigma_ant"/>
</dbReference>
<dbReference type="CDD" id="cd07043">
    <property type="entry name" value="STAS_anti-anti-sigma_factors"/>
    <property type="match status" value="1"/>
</dbReference>
<feature type="domain" description="STAS" evidence="3">
    <location>
        <begin position="29"/>
        <end position="152"/>
    </location>
</feature>
<evidence type="ECO:0000313" key="4">
    <source>
        <dbReference type="EMBL" id="STZ41273.1"/>
    </source>
</evidence>
<reference evidence="4 5" key="1">
    <citation type="submission" date="2018-06" db="EMBL/GenBank/DDBJ databases">
        <authorList>
            <consortium name="Pathogen Informatics"/>
            <person name="Doyle S."/>
        </authorList>
    </citation>
    <scope>NUCLEOTIDE SEQUENCE [LARGE SCALE GENOMIC DNA]</scope>
    <source>
        <strain evidence="4 5">NCTC10742</strain>
    </source>
</reference>
<dbReference type="AlphaFoldDB" id="A0A378SEW1"/>
<proteinExistence type="inferred from homology"/>
<dbReference type="GO" id="GO:0043856">
    <property type="term" value="F:anti-sigma factor antagonist activity"/>
    <property type="evidence" value="ECO:0007669"/>
    <property type="project" value="InterPro"/>
</dbReference>
<dbReference type="InterPro" id="IPR002645">
    <property type="entry name" value="STAS_dom"/>
</dbReference>
<dbReference type="PANTHER" id="PTHR33495">
    <property type="entry name" value="ANTI-SIGMA FACTOR ANTAGONIST TM_1081-RELATED-RELATED"/>
    <property type="match status" value="1"/>
</dbReference>
<dbReference type="InterPro" id="IPR036513">
    <property type="entry name" value="STAS_dom_sf"/>
</dbReference>
<dbReference type="EMBL" id="UGQM01000001">
    <property type="protein sequence ID" value="STZ41273.1"/>
    <property type="molecule type" value="Genomic_DNA"/>
</dbReference>
<gene>
    <name evidence="4" type="primary">rsbV_1</name>
    <name evidence="4" type="ORF">NCTC10742_00476</name>
</gene>
<evidence type="ECO:0000259" key="3">
    <source>
        <dbReference type="PROSITE" id="PS50801"/>
    </source>
</evidence>
<dbReference type="PROSITE" id="PS50801">
    <property type="entry name" value="STAS"/>
    <property type="match status" value="1"/>
</dbReference>
<accession>A0A378SEW1</accession>
<evidence type="ECO:0000313" key="5">
    <source>
        <dbReference type="Proteomes" id="UP000254291"/>
    </source>
</evidence>
<dbReference type="NCBIfam" id="TIGR00377">
    <property type="entry name" value="ant_ant_sig"/>
    <property type="match status" value="1"/>
</dbReference>
<evidence type="ECO:0000256" key="2">
    <source>
        <dbReference type="RuleBase" id="RU003749"/>
    </source>
</evidence>
<dbReference type="Gene3D" id="3.30.750.24">
    <property type="entry name" value="STAS domain"/>
    <property type="match status" value="1"/>
</dbReference>
<dbReference type="SUPFAM" id="SSF52091">
    <property type="entry name" value="SpoIIaa-like"/>
    <property type="match status" value="1"/>
</dbReference>
<name>A0A378SEW1_9MYCO</name>
<dbReference type="RefSeq" id="WP_115326395.1">
    <property type="nucleotide sequence ID" value="NZ_JACKST010000142.1"/>
</dbReference>
<dbReference type="Proteomes" id="UP000254291">
    <property type="component" value="Unassembled WGS sequence"/>
</dbReference>
<dbReference type="Pfam" id="PF01740">
    <property type="entry name" value="STAS"/>
    <property type="match status" value="1"/>
</dbReference>
<protein>
    <recommendedName>
        <fullName evidence="2">Anti-sigma factor antagonist</fullName>
    </recommendedName>
</protein>
<evidence type="ECO:0000256" key="1">
    <source>
        <dbReference type="ARBA" id="ARBA00009013"/>
    </source>
</evidence>
<comment type="similarity">
    <text evidence="1 2">Belongs to the anti-sigma-factor antagonist family.</text>
</comment>